<dbReference type="GO" id="GO:0015627">
    <property type="term" value="C:type II protein secretion system complex"/>
    <property type="evidence" value="ECO:0007669"/>
    <property type="project" value="TreeGrafter"/>
</dbReference>
<keyword evidence="2 7" id="KW-0732">Signal</keyword>
<comment type="subcellular location">
    <subcellularLocation>
        <location evidence="5">Cell outer membrane</location>
    </subcellularLocation>
    <subcellularLocation>
        <location evidence="1">Membrane</location>
    </subcellularLocation>
</comment>
<dbReference type="InterPro" id="IPR050810">
    <property type="entry name" value="Bact_Secretion_Sys_Channel"/>
</dbReference>
<comment type="caution">
    <text evidence="10">The sequence shown here is derived from an EMBL/GenBank/DDBJ whole genome shotgun (WGS) entry which is preliminary data.</text>
</comment>
<evidence type="ECO:0000256" key="5">
    <source>
        <dbReference type="RuleBase" id="RU004004"/>
    </source>
</evidence>
<organism evidence="10 11">
    <name type="scientific">Candidatus Aquitaenariimonas noxiae</name>
    <dbReference type="NCBI Taxonomy" id="1974741"/>
    <lineage>
        <taxon>Bacteria</taxon>
        <taxon>Pseudomonadati</taxon>
        <taxon>Candidatus Omnitrophota</taxon>
        <taxon>Candidatus Aquitaenariimonas</taxon>
    </lineage>
</organism>
<dbReference type="EMBL" id="PEWV01000020">
    <property type="protein sequence ID" value="PIU42095.1"/>
    <property type="molecule type" value="Genomic_DNA"/>
</dbReference>
<evidence type="ECO:0000313" key="10">
    <source>
        <dbReference type="EMBL" id="PIU42095.1"/>
    </source>
</evidence>
<evidence type="ECO:0000256" key="7">
    <source>
        <dbReference type="SAM" id="SignalP"/>
    </source>
</evidence>
<dbReference type="GO" id="GO:0009306">
    <property type="term" value="P:protein secretion"/>
    <property type="evidence" value="ECO:0007669"/>
    <property type="project" value="InterPro"/>
</dbReference>
<protein>
    <submittedName>
        <fullName evidence="10">Uncharacterized protein</fullName>
    </submittedName>
</protein>
<evidence type="ECO:0000313" key="11">
    <source>
        <dbReference type="Proteomes" id="UP000230052"/>
    </source>
</evidence>
<feature type="compositionally biased region" description="Basic and acidic residues" evidence="6">
    <location>
        <begin position="571"/>
        <end position="599"/>
    </location>
</feature>
<keyword evidence="5" id="KW-0813">Transport</keyword>
<feature type="domain" description="NolW-like" evidence="9">
    <location>
        <begin position="226"/>
        <end position="286"/>
    </location>
</feature>
<dbReference type="InterPro" id="IPR005644">
    <property type="entry name" value="NolW-like"/>
</dbReference>
<evidence type="ECO:0000256" key="4">
    <source>
        <dbReference type="RuleBase" id="RU004003"/>
    </source>
</evidence>
<dbReference type="InterPro" id="IPR038591">
    <property type="entry name" value="NolW-like_sf"/>
</dbReference>
<dbReference type="Proteomes" id="UP000230052">
    <property type="component" value="Unassembled WGS sequence"/>
</dbReference>
<evidence type="ECO:0000259" key="8">
    <source>
        <dbReference type="Pfam" id="PF00263"/>
    </source>
</evidence>
<gene>
    <name evidence="10" type="ORF">COS99_02115</name>
</gene>
<evidence type="ECO:0000259" key="9">
    <source>
        <dbReference type="Pfam" id="PF03958"/>
    </source>
</evidence>
<sequence>MRRSKVKNYIILFSFILPILSSNLVLTAEEEVVGDSRQEEVFGDNKQEEIAGDSKQQVASLIPEAITVPAIVDMSQRITLDLRNMEVVDALKYLALKSGMNIVTGKTVSGRVTFQLKDVPLQDVFDMVLLSNELAYEKRGDIFYVMTDKEYEGKFGERFSDARTVKIFRLRYAIPEKAFDLLDTLKSKVGRILVDQESGTVLIMDTAENIKKMEEALDILEKKPSVTVFNLKYANAKDVEEQLRVQLDDKKVGSIRADERSNQVIVQTLAERMGDVEKMIGALDRKTKEVLIDAKIVKIQVSDNLAEGLEWEGIFKNLNSAGAFVGSHPYDALYRTGQSFIDLYLHRQDIKDISGQTLEFADLPKAGTTSAWPGKVYFGVADKVEGVMQYLQTLGDTKLLSNPTLAVVNNQEARIHIGRREAYITTTTTSGQTTVTTAEEVTFIDVGIQLAVTPTINDDGFITMKVKPEVSSVVDILTTPSKNQIPIIDTSTAETTVMVKDGTTIIIGGLRGEEDTQAITRVPVLGALPLFGHLFSSQTKGKKKSELLVMITPHLITGERLTTGEYEPEQEQVKPDKEYDKFEPAEMKPGELKLKPYLD</sequence>
<dbReference type="PRINTS" id="PR01032">
    <property type="entry name" value="PHAGEIV"/>
</dbReference>
<feature type="signal peptide" evidence="7">
    <location>
        <begin position="1"/>
        <end position="27"/>
    </location>
</feature>
<dbReference type="InterPro" id="IPR001775">
    <property type="entry name" value="GspD/PilQ"/>
</dbReference>
<comment type="similarity">
    <text evidence="4">Belongs to the bacterial secretin family.</text>
</comment>
<dbReference type="PRINTS" id="PR00811">
    <property type="entry name" value="BCTERIALGSPD"/>
</dbReference>
<dbReference type="PANTHER" id="PTHR30332:SF17">
    <property type="entry name" value="TYPE IV PILIATION SYSTEM PROTEIN DR_0774-RELATED"/>
    <property type="match status" value="1"/>
</dbReference>
<evidence type="ECO:0000256" key="2">
    <source>
        <dbReference type="ARBA" id="ARBA00022729"/>
    </source>
</evidence>
<dbReference type="Gene3D" id="3.30.1370.130">
    <property type="match status" value="1"/>
</dbReference>
<dbReference type="GO" id="GO:0009279">
    <property type="term" value="C:cell outer membrane"/>
    <property type="evidence" value="ECO:0007669"/>
    <property type="project" value="UniProtKB-SubCell"/>
</dbReference>
<dbReference type="AlphaFoldDB" id="A0A2J0KUL1"/>
<feature type="chain" id="PRO_5014367142" evidence="7">
    <location>
        <begin position="28"/>
        <end position="599"/>
    </location>
</feature>
<reference evidence="10 11" key="1">
    <citation type="submission" date="2017-09" db="EMBL/GenBank/DDBJ databases">
        <title>Depth-based differentiation of microbial function through sediment-hosted aquifers and enrichment of novel symbionts in the deep terrestrial subsurface.</title>
        <authorList>
            <person name="Probst A.J."/>
            <person name="Ladd B."/>
            <person name="Jarett J.K."/>
            <person name="Geller-Mcgrath D.E."/>
            <person name="Sieber C.M."/>
            <person name="Emerson J.B."/>
            <person name="Anantharaman K."/>
            <person name="Thomas B.C."/>
            <person name="Malmstrom R."/>
            <person name="Stieglmeier M."/>
            <person name="Klingl A."/>
            <person name="Woyke T."/>
            <person name="Ryan C.M."/>
            <person name="Banfield J.F."/>
        </authorList>
    </citation>
    <scope>NUCLEOTIDE SEQUENCE [LARGE SCALE GENOMIC DNA]</scope>
    <source>
        <strain evidence="10">CG07_land_8_20_14_0_80_42_15</strain>
    </source>
</reference>
<dbReference type="PANTHER" id="PTHR30332">
    <property type="entry name" value="PROBABLE GENERAL SECRETION PATHWAY PROTEIN D"/>
    <property type="match status" value="1"/>
</dbReference>
<evidence type="ECO:0000256" key="1">
    <source>
        <dbReference type="ARBA" id="ARBA00004370"/>
    </source>
</evidence>
<keyword evidence="3" id="KW-0472">Membrane</keyword>
<dbReference type="Pfam" id="PF00263">
    <property type="entry name" value="Secretin"/>
    <property type="match status" value="1"/>
</dbReference>
<accession>A0A2J0KUL1</accession>
<evidence type="ECO:0000256" key="6">
    <source>
        <dbReference type="SAM" id="MobiDB-lite"/>
    </source>
</evidence>
<dbReference type="Pfam" id="PF03958">
    <property type="entry name" value="Secretin_N"/>
    <property type="match status" value="1"/>
</dbReference>
<dbReference type="InterPro" id="IPR004846">
    <property type="entry name" value="T2SS/T3SS_dom"/>
</dbReference>
<evidence type="ECO:0000256" key="3">
    <source>
        <dbReference type="ARBA" id="ARBA00023136"/>
    </source>
</evidence>
<name>A0A2J0KUL1_9BACT</name>
<dbReference type="Gene3D" id="3.30.1370.120">
    <property type="match status" value="2"/>
</dbReference>
<feature type="region of interest" description="Disordered" evidence="6">
    <location>
        <begin position="560"/>
        <end position="599"/>
    </location>
</feature>
<feature type="domain" description="Type II/III secretion system secretin-like" evidence="8">
    <location>
        <begin position="391"/>
        <end position="556"/>
    </location>
</feature>
<proteinExistence type="inferred from homology"/>